<dbReference type="InterPro" id="IPR021359">
    <property type="entry name" value="DUF2812"/>
</dbReference>
<evidence type="ECO:0000256" key="1">
    <source>
        <dbReference type="SAM" id="Phobius"/>
    </source>
</evidence>
<accession>A0ABS6F9W7</accession>
<dbReference type="Pfam" id="PF11193">
    <property type="entry name" value="DUF2812"/>
    <property type="match status" value="1"/>
</dbReference>
<keyword evidence="1" id="KW-1133">Transmembrane helix</keyword>
<protein>
    <submittedName>
        <fullName evidence="2">DUF2812 domain-containing protein</fullName>
    </submittedName>
</protein>
<organism evidence="2 3">
    <name type="scientific">Dysosmobacter acutus</name>
    <dbReference type="NCBI Taxonomy" id="2841504"/>
    <lineage>
        <taxon>Bacteria</taxon>
        <taxon>Bacillati</taxon>
        <taxon>Bacillota</taxon>
        <taxon>Clostridia</taxon>
        <taxon>Eubacteriales</taxon>
        <taxon>Oscillospiraceae</taxon>
        <taxon>Dysosmobacter</taxon>
    </lineage>
</organism>
<feature type="transmembrane region" description="Helical" evidence="1">
    <location>
        <begin position="272"/>
        <end position="297"/>
    </location>
</feature>
<evidence type="ECO:0000313" key="2">
    <source>
        <dbReference type="EMBL" id="MBU5626967.1"/>
    </source>
</evidence>
<name>A0ABS6F9W7_9FIRM</name>
<evidence type="ECO:0000313" key="3">
    <source>
        <dbReference type="Proteomes" id="UP000787672"/>
    </source>
</evidence>
<dbReference type="RefSeq" id="WP_216632384.1">
    <property type="nucleotide sequence ID" value="NZ_JAHLQN010000001.1"/>
</dbReference>
<proteinExistence type="predicted"/>
<feature type="transmembrane region" description="Helical" evidence="1">
    <location>
        <begin position="126"/>
        <end position="145"/>
    </location>
</feature>
<keyword evidence="1" id="KW-0812">Transmembrane</keyword>
<dbReference type="EMBL" id="JAHLQN010000001">
    <property type="protein sequence ID" value="MBU5626967.1"/>
    <property type="molecule type" value="Genomic_DNA"/>
</dbReference>
<feature type="transmembrane region" description="Helical" evidence="1">
    <location>
        <begin position="206"/>
        <end position="227"/>
    </location>
</feature>
<dbReference type="Proteomes" id="UP000787672">
    <property type="component" value="Unassembled WGS sequence"/>
</dbReference>
<feature type="transmembrane region" description="Helical" evidence="1">
    <location>
        <begin position="165"/>
        <end position="185"/>
    </location>
</feature>
<comment type="caution">
    <text evidence="2">The sequence shown here is derived from an EMBL/GenBank/DDBJ whole genome shotgun (WGS) entry which is preliminary data.</text>
</comment>
<sequence>MRNKKRSVGPCFLFYQYADIERHLTRMAERGWQLEAITSFSWRYRRAEPKRLTYSVTYFPEASEFDPGPTENQQVYLDYCAQAGWHYVAQCAQMQIFCSEEEHPVPIETDEQEKFRAICRAMKKNYLPGNLLLLGCCLLQMFTQGQTFFDSPIMSLATGTALTNFILWLFLSVHLGGSLLLYWHWKRTTAAAVAQGGPCVASSSKWPQWSGCVAVALLLLSQIQYFFLHNNGRSGWVYLIYGLFYMLAILVPVLGVKHICKKLKIDRATNMVFTFLAAIVVSIAAMAVLTKVIFWSIDHGVLEESPPETVTITTDRGQTYTADIYHDDLPLTIEDLQEGDYTYYSYAADHQESIFLRREAGLQTSVLYGSDGPELYYARLTPKLPLVYRVCRWELTRSFESIGVDYEMTPIDPTPWRADAAYQKRALNPYHGDLFEGYYVLCYEDMLLSLRTGLPLTDDQIATIVDRLVQ</sequence>
<keyword evidence="3" id="KW-1185">Reference proteome</keyword>
<keyword evidence="1" id="KW-0472">Membrane</keyword>
<gene>
    <name evidence="2" type="ORF">KQI82_08620</name>
</gene>
<reference evidence="2 3" key="1">
    <citation type="submission" date="2021-06" db="EMBL/GenBank/DDBJ databases">
        <authorList>
            <person name="Sun Q."/>
            <person name="Li D."/>
        </authorList>
    </citation>
    <scope>NUCLEOTIDE SEQUENCE [LARGE SCALE GENOMIC DNA]</scope>
    <source>
        <strain evidence="2 3">MSJ-2</strain>
    </source>
</reference>
<feature type="transmembrane region" description="Helical" evidence="1">
    <location>
        <begin position="239"/>
        <end position="260"/>
    </location>
</feature>